<sequence length="116" mass="12825">MIPQSLFGILQLVPMKKNILLLFICCFSFSVFSQITFFDDTWAPIGNTELRMRFDDADNGDGLNDGAISVDGKDTIAPLGASYTFQGTMQNICIITIIKGGIQVLEIWCQQPNISL</sequence>
<accession>A0A3B0V4W5</accession>
<evidence type="ECO:0000313" key="1">
    <source>
        <dbReference type="EMBL" id="VAW27104.1"/>
    </source>
</evidence>
<proteinExistence type="predicted"/>
<organism evidence="1">
    <name type="scientific">hydrothermal vent metagenome</name>
    <dbReference type="NCBI Taxonomy" id="652676"/>
    <lineage>
        <taxon>unclassified sequences</taxon>
        <taxon>metagenomes</taxon>
        <taxon>ecological metagenomes</taxon>
    </lineage>
</organism>
<reference evidence="1" key="1">
    <citation type="submission" date="2018-06" db="EMBL/GenBank/DDBJ databases">
        <authorList>
            <person name="Zhirakovskaya E."/>
        </authorList>
    </citation>
    <scope>NUCLEOTIDE SEQUENCE</scope>
</reference>
<gene>
    <name evidence="1" type="ORF">MNBD_BACTEROID06-718</name>
</gene>
<name>A0A3B0V4W5_9ZZZZ</name>
<dbReference type="AlphaFoldDB" id="A0A3B0V4W5"/>
<protein>
    <submittedName>
        <fullName evidence="1">Uncharacterized protein</fullName>
    </submittedName>
</protein>
<dbReference type="EMBL" id="UOES01000181">
    <property type="protein sequence ID" value="VAW27104.1"/>
    <property type="molecule type" value="Genomic_DNA"/>
</dbReference>